<evidence type="ECO:0000313" key="5">
    <source>
        <dbReference type="EMBL" id="PLB45024.1"/>
    </source>
</evidence>
<dbReference type="EMBL" id="MSFO01000008">
    <property type="protein sequence ID" value="PLB45024.1"/>
    <property type="molecule type" value="Genomic_DNA"/>
</dbReference>
<dbReference type="CDD" id="cd05374">
    <property type="entry name" value="17beta-HSD-like_SDR_c"/>
    <property type="match status" value="1"/>
</dbReference>
<gene>
    <name evidence="5" type="ORF">P170DRAFT_415932</name>
</gene>
<dbReference type="Pfam" id="PF00106">
    <property type="entry name" value="adh_short"/>
    <property type="match status" value="1"/>
</dbReference>
<evidence type="ECO:0000313" key="6">
    <source>
        <dbReference type="Proteomes" id="UP000234275"/>
    </source>
</evidence>
<dbReference type="SUPFAM" id="SSF51735">
    <property type="entry name" value="NAD(P)-binding Rossmann-fold domains"/>
    <property type="match status" value="1"/>
</dbReference>
<comment type="similarity">
    <text evidence="1 4">Belongs to the short-chain dehydrogenases/reductases (SDR) family.</text>
</comment>
<keyword evidence="3" id="KW-0560">Oxidoreductase</keyword>
<dbReference type="InterPro" id="IPR036291">
    <property type="entry name" value="NAD(P)-bd_dom_sf"/>
</dbReference>
<dbReference type="InterPro" id="IPR002347">
    <property type="entry name" value="SDR_fam"/>
</dbReference>
<keyword evidence="6" id="KW-1185">Reference proteome</keyword>
<dbReference type="VEuPathDB" id="FungiDB:P170DRAFT_415932"/>
<dbReference type="STRING" id="1392250.A0A2I2FWM3"/>
<evidence type="ECO:0000256" key="3">
    <source>
        <dbReference type="ARBA" id="ARBA00023002"/>
    </source>
</evidence>
<dbReference type="GO" id="GO:0016491">
    <property type="term" value="F:oxidoreductase activity"/>
    <property type="evidence" value="ECO:0007669"/>
    <property type="project" value="UniProtKB-KW"/>
</dbReference>
<accession>A0A2I2FWM3</accession>
<keyword evidence="2" id="KW-0521">NADP</keyword>
<dbReference type="AlphaFoldDB" id="A0A2I2FWM3"/>
<dbReference type="Gene3D" id="3.40.50.720">
    <property type="entry name" value="NAD(P)-binding Rossmann-like Domain"/>
    <property type="match status" value="1"/>
</dbReference>
<evidence type="ECO:0000256" key="4">
    <source>
        <dbReference type="RuleBase" id="RU000363"/>
    </source>
</evidence>
<dbReference type="GO" id="GO:0044550">
    <property type="term" value="P:secondary metabolite biosynthetic process"/>
    <property type="evidence" value="ECO:0007669"/>
    <property type="project" value="UniProtKB-ARBA"/>
</dbReference>
<dbReference type="Proteomes" id="UP000234275">
    <property type="component" value="Unassembled WGS sequence"/>
</dbReference>
<protein>
    <submittedName>
        <fullName evidence="5">Putative short chain oxidoreductase/dehydrogenase</fullName>
    </submittedName>
</protein>
<evidence type="ECO:0000256" key="1">
    <source>
        <dbReference type="ARBA" id="ARBA00006484"/>
    </source>
</evidence>
<dbReference type="GeneID" id="36554792"/>
<dbReference type="SMR" id="A0A2I2FWM3"/>
<organism evidence="5 6">
    <name type="scientific">Aspergillus steynii IBT 23096</name>
    <dbReference type="NCBI Taxonomy" id="1392250"/>
    <lineage>
        <taxon>Eukaryota</taxon>
        <taxon>Fungi</taxon>
        <taxon>Dikarya</taxon>
        <taxon>Ascomycota</taxon>
        <taxon>Pezizomycotina</taxon>
        <taxon>Eurotiomycetes</taxon>
        <taxon>Eurotiomycetidae</taxon>
        <taxon>Eurotiales</taxon>
        <taxon>Aspergillaceae</taxon>
        <taxon>Aspergillus</taxon>
        <taxon>Aspergillus subgen. Circumdati</taxon>
    </lineage>
</organism>
<dbReference type="PRINTS" id="PR00080">
    <property type="entry name" value="SDRFAMILY"/>
</dbReference>
<reference evidence="5 6" key="1">
    <citation type="submission" date="2016-12" db="EMBL/GenBank/DDBJ databases">
        <title>The genomes of Aspergillus section Nigri reveals drivers in fungal speciation.</title>
        <authorList>
            <consortium name="DOE Joint Genome Institute"/>
            <person name="Vesth T.C."/>
            <person name="Nybo J."/>
            <person name="Theobald S."/>
            <person name="Brandl J."/>
            <person name="Frisvad J.C."/>
            <person name="Nielsen K.F."/>
            <person name="Lyhne E.K."/>
            <person name="Kogle M.E."/>
            <person name="Kuo A."/>
            <person name="Riley R."/>
            <person name="Clum A."/>
            <person name="Nolan M."/>
            <person name="Lipzen A."/>
            <person name="Salamov A."/>
            <person name="Henrissat B."/>
            <person name="Wiebenga A."/>
            <person name="De Vries R.P."/>
            <person name="Grigoriev I.V."/>
            <person name="Mortensen U.H."/>
            <person name="Andersen M.R."/>
            <person name="Baker S.E."/>
        </authorList>
    </citation>
    <scope>NUCLEOTIDE SEQUENCE [LARGE SCALE GENOMIC DNA]</scope>
    <source>
        <strain evidence="5 6">IBT 23096</strain>
    </source>
</reference>
<dbReference type="RefSeq" id="XP_024700326.1">
    <property type="nucleotide sequence ID" value="XM_024847093.1"/>
</dbReference>
<dbReference type="InterPro" id="IPR051911">
    <property type="entry name" value="SDR_oxidoreductase"/>
</dbReference>
<dbReference type="PRINTS" id="PR00081">
    <property type="entry name" value="GDHRDH"/>
</dbReference>
<evidence type="ECO:0000256" key="2">
    <source>
        <dbReference type="ARBA" id="ARBA00022857"/>
    </source>
</evidence>
<dbReference type="InterPro" id="IPR020904">
    <property type="entry name" value="Sc_DH/Rdtase_CS"/>
</dbReference>
<dbReference type="PANTHER" id="PTHR43976:SF16">
    <property type="entry name" value="SHORT-CHAIN DEHYDROGENASE_REDUCTASE FAMILY PROTEIN"/>
    <property type="match status" value="1"/>
</dbReference>
<comment type="caution">
    <text evidence="5">The sequence shown here is derived from an EMBL/GenBank/DDBJ whole genome shotgun (WGS) entry which is preliminary data.</text>
</comment>
<sequence>MAPLVWFITGGSSGFGYQLSLHALAAGHNVIATVRNRTKSADAVTGIEAQGGKVIELDVTKAETVPDAVKKAESFYGRVDVLVNNAGYSLLGAIEDMTDEEAQAQFNTNFFGPLRLIRAILPSMRAQGSGTIVNVSSIAGQDALPSCGLYASSKFALEGLSESLAREVAPFNISVLIVEPGAFRTNFLSSVQKTETALSVPYRGGPVDDMLGKFDSAQGKQKGDAEKGVARIFEAVTGEGAAGKLKGKVLRFPLGPDCVERFEVKLKSLTDDLEASREVAISTNIDE</sequence>
<proteinExistence type="inferred from homology"/>
<dbReference type="OrthoDB" id="1274115at2759"/>
<dbReference type="PANTHER" id="PTHR43976">
    <property type="entry name" value="SHORT CHAIN DEHYDROGENASE"/>
    <property type="match status" value="1"/>
</dbReference>
<dbReference type="PROSITE" id="PS00061">
    <property type="entry name" value="ADH_SHORT"/>
    <property type="match status" value="1"/>
</dbReference>
<name>A0A2I2FWM3_9EURO</name>